<dbReference type="EMBL" id="CAKKNE010000002">
    <property type="protein sequence ID" value="CAH0368090.1"/>
    <property type="molecule type" value="Genomic_DNA"/>
</dbReference>
<feature type="domain" description="UmuC" evidence="3">
    <location>
        <begin position="12"/>
        <end position="218"/>
    </location>
</feature>
<dbReference type="Gene3D" id="3.40.1170.60">
    <property type="match status" value="1"/>
</dbReference>
<feature type="region of interest" description="Disordered" evidence="1">
    <location>
        <begin position="318"/>
        <end position="366"/>
    </location>
</feature>
<dbReference type="SUPFAM" id="SSF56672">
    <property type="entry name" value="DNA/RNA polymerases"/>
    <property type="match status" value="1"/>
</dbReference>
<dbReference type="InterPro" id="IPR043502">
    <property type="entry name" value="DNA/RNA_pol_sf"/>
</dbReference>
<dbReference type="PROSITE" id="PS50173">
    <property type="entry name" value="UMUC"/>
    <property type="match status" value="1"/>
</dbReference>
<accession>A0A8J2SAZ9</accession>
<keyword evidence="5" id="KW-1185">Reference proteome</keyword>
<evidence type="ECO:0008006" key="6">
    <source>
        <dbReference type="Google" id="ProtNLM"/>
    </source>
</evidence>
<protein>
    <recommendedName>
        <fullName evidence="6">DNA polymerase iota</fullName>
    </recommendedName>
</protein>
<dbReference type="Gene3D" id="1.10.8.10">
    <property type="entry name" value="DNA helicase RuvA subunit, C-terminal domain"/>
    <property type="match status" value="1"/>
</dbReference>
<sequence>MAARKPPPQRLVLALDCDCFYAQCETRRDPSLAGKPVGVRQKHLVITSNYAARAFGIRKGDSLAEVRRKCPQIVIKDGEDISHYTEVSNAWRAFVANFVGSRCPVEKSGLDELFVDVSAAVDAHGAGGAGEIGHVHGDDVLDDARLASAARLCDRLRQATKRELNLETSAGVSTSKLLAKTVAGLHKPFQQTVLADTPSNRRLVLPDDLPLRKVYGIGHSTAQQLASAGVATVGDLRDFSGPSSISDIERLRALARGDDASQVKQTGAPKSIGAEESFWTRPLQVPSERADEALKLLARKLVRKLAVDQKAHGARPLENVQLSARRAAERSGSPRALTSTLAEGPASAQREKTPGREAKSRPARARVGTLTDDAACEALASKLEADAAALLTALYPHGATLSILNLGVTLKTIDAAGHADISSFLTKRKAPAPRPPPPVPAPVAPPASPGTASTTGIDGAEVDPQTLSELPPEIRADIERQLALWRKTRRPPAKKPRRSSARPAPPPPAVDEAAVAQIVAMGFSRKAAVAALERVNGDVQRAIDGLLASS</sequence>
<dbReference type="PROSITE" id="PS50030">
    <property type="entry name" value="UBA"/>
    <property type="match status" value="1"/>
</dbReference>
<dbReference type="InterPro" id="IPR043128">
    <property type="entry name" value="Rev_trsase/Diguanyl_cyclase"/>
</dbReference>
<dbReference type="Gene3D" id="1.10.150.20">
    <property type="entry name" value="5' to 3' exonuclease, C-terminal subdomain"/>
    <property type="match status" value="1"/>
</dbReference>
<gene>
    <name evidence="4" type="ORF">PECAL_2P11390</name>
</gene>
<evidence type="ECO:0000256" key="1">
    <source>
        <dbReference type="SAM" id="MobiDB-lite"/>
    </source>
</evidence>
<feature type="compositionally biased region" description="Basic and acidic residues" evidence="1">
    <location>
        <begin position="349"/>
        <end position="360"/>
    </location>
</feature>
<dbReference type="Pfam" id="PF00627">
    <property type="entry name" value="UBA"/>
    <property type="match status" value="1"/>
</dbReference>
<reference evidence="4" key="1">
    <citation type="submission" date="2021-11" db="EMBL/GenBank/DDBJ databases">
        <authorList>
            <consortium name="Genoscope - CEA"/>
            <person name="William W."/>
        </authorList>
    </citation>
    <scope>NUCLEOTIDE SEQUENCE</scope>
</reference>
<dbReference type="InterPro" id="IPR001126">
    <property type="entry name" value="UmuC"/>
</dbReference>
<dbReference type="PANTHER" id="PTHR46404">
    <property type="entry name" value="DNA POLYMERASE IOTA"/>
    <property type="match status" value="1"/>
</dbReference>
<dbReference type="SUPFAM" id="SSF46934">
    <property type="entry name" value="UBA-like"/>
    <property type="match status" value="1"/>
</dbReference>
<dbReference type="Proteomes" id="UP000789595">
    <property type="component" value="Unassembled WGS sequence"/>
</dbReference>
<feature type="domain" description="UBA" evidence="2">
    <location>
        <begin position="509"/>
        <end position="549"/>
    </location>
</feature>
<feature type="compositionally biased region" description="Pro residues" evidence="1">
    <location>
        <begin position="432"/>
        <end position="448"/>
    </location>
</feature>
<evidence type="ECO:0000259" key="2">
    <source>
        <dbReference type="PROSITE" id="PS50030"/>
    </source>
</evidence>
<feature type="compositionally biased region" description="Basic residues" evidence="1">
    <location>
        <begin position="486"/>
        <end position="500"/>
    </location>
</feature>
<dbReference type="InterPro" id="IPR009060">
    <property type="entry name" value="UBA-like_sf"/>
</dbReference>
<dbReference type="GO" id="GO:0006281">
    <property type="term" value="P:DNA repair"/>
    <property type="evidence" value="ECO:0007669"/>
    <property type="project" value="InterPro"/>
</dbReference>
<proteinExistence type="predicted"/>
<dbReference type="GO" id="GO:0019985">
    <property type="term" value="P:translesion synthesis"/>
    <property type="evidence" value="ECO:0007669"/>
    <property type="project" value="TreeGrafter"/>
</dbReference>
<evidence type="ECO:0000313" key="5">
    <source>
        <dbReference type="Proteomes" id="UP000789595"/>
    </source>
</evidence>
<name>A0A8J2SAZ9_9STRA</name>
<dbReference type="Gene3D" id="3.30.70.270">
    <property type="match status" value="1"/>
</dbReference>
<dbReference type="GO" id="GO:0003887">
    <property type="term" value="F:DNA-directed DNA polymerase activity"/>
    <property type="evidence" value="ECO:0007669"/>
    <property type="project" value="TreeGrafter"/>
</dbReference>
<evidence type="ECO:0000259" key="3">
    <source>
        <dbReference type="PROSITE" id="PS50173"/>
    </source>
</evidence>
<dbReference type="OrthoDB" id="447129at2759"/>
<comment type="caution">
    <text evidence="4">The sequence shown here is derived from an EMBL/GenBank/DDBJ whole genome shotgun (WGS) entry which is preliminary data.</text>
</comment>
<dbReference type="Pfam" id="PF00817">
    <property type="entry name" value="IMS"/>
    <property type="match status" value="1"/>
</dbReference>
<dbReference type="InterPro" id="IPR015940">
    <property type="entry name" value="UBA"/>
</dbReference>
<feature type="region of interest" description="Disordered" evidence="1">
    <location>
        <begin position="428"/>
        <end position="510"/>
    </location>
</feature>
<dbReference type="PANTHER" id="PTHR46404:SF1">
    <property type="entry name" value="DNA POLYMERASE IOTA"/>
    <property type="match status" value="1"/>
</dbReference>
<organism evidence="4 5">
    <name type="scientific">Pelagomonas calceolata</name>
    <dbReference type="NCBI Taxonomy" id="35677"/>
    <lineage>
        <taxon>Eukaryota</taxon>
        <taxon>Sar</taxon>
        <taxon>Stramenopiles</taxon>
        <taxon>Ochrophyta</taxon>
        <taxon>Pelagophyceae</taxon>
        <taxon>Pelagomonadales</taxon>
        <taxon>Pelagomonadaceae</taxon>
        <taxon>Pelagomonas</taxon>
    </lineage>
</organism>
<dbReference type="AlphaFoldDB" id="A0A8J2SAZ9"/>
<evidence type="ECO:0000313" key="4">
    <source>
        <dbReference type="EMBL" id="CAH0368090.1"/>
    </source>
</evidence>
<dbReference type="SMART" id="SM00165">
    <property type="entry name" value="UBA"/>
    <property type="match status" value="1"/>
</dbReference>